<proteinExistence type="predicted"/>
<protein>
    <submittedName>
        <fullName evidence="2">Uncharacterized protein</fullName>
    </submittedName>
</protein>
<dbReference type="AlphaFoldDB" id="A0AAV6HT80"/>
<keyword evidence="3" id="KW-1185">Reference proteome</keyword>
<feature type="transmembrane region" description="Helical" evidence="1">
    <location>
        <begin position="239"/>
        <end position="259"/>
    </location>
</feature>
<dbReference type="EMBL" id="JACTNZ010000013">
    <property type="protein sequence ID" value="KAG5517083.1"/>
    <property type="molecule type" value="Genomic_DNA"/>
</dbReference>
<dbReference type="PANTHER" id="PTHR33116:SF86">
    <property type="entry name" value="REVERSE TRANSCRIPTASE DOMAIN-CONTAINING PROTEIN"/>
    <property type="match status" value="1"/>
</dbReference>
<reference evidence="2 3" key="1">
    <citation type="submission" date="2020-08" db="EMBL/GenBank/DDBJ databases">
        <title>Plant Genome Project.</title>
        <authorList>
            <person name="Zhang R.-G."/>
        </authorList>
    </citation>
    <scope>NUCLEOTIDE SEQUENCE [LARGE SCALE GENOMIC DNA]</scope>
    <source>
        <strain evidence="2">WSP0</strain>
        <tissue evidence="2">Leaf</tissue>
    </source>
</reference>
<gene>
    <name evidence="2" type="ORF">RHGRI_037737</name>
</gene>
<keyword evidence="1" id="KW-0812">Transmembrane</keyword>
<evidence type="ECO:0000256" key="1">
    <source>
        <dbReference type="SAM" id="Phobius"/>
    </source>
</evidence>
<dbReference type="Proteomes" id="UP000823749">
    <property type="component" value="Chromosome 13"/>
</dbReference>
<keyword evidence="1" id="KW-0472">Membrane</keyword>
<evidence type="ECO:0000313" key="2">
    <source>
        <dbReference type="EMBL" id="KAG5517083.1"/>
    </source>
</evidence>
<feature type="transmembrane region" description="Helical" evidence="1">
    <location>
        <begin position="214"/>
        <end position="233"/>
    </location>
</feature>
<accession>A0AAV6HT80</accession>
<comment type="caution">
    <text evidence="2">The sequence shown here is derived from an EMBL/GenBank/DDBJ whole genome shotgun (WGS) entry which is preliminary data.</text>
</comment>
<keyword evidence="1" id="KW-1133">Transmembrane helix</keyword>
<dbReference type="PANTHER" id="PTHR33116">
    <property type="entry name" value="REVERSE TRANSCRIPTASE ZINC-BINDING DOMAIN-CONTAINING PROTEIN-RELATED-RELATED"/>
    <property type="match status" value="1"/>
</dbReference>
<organism evidence="2 3">
    <name type="scientific">Rhododendron griersonianum</name>
    <dbReference type="NCBI Taxonomy" id="479676"/>
    <lineage>
        <taxon>Eukaryota</taxon>
        <taxon>Viridiplantae</taxon>
        <taxon>Streptophyta</taxon>
        <taxon>Embryophyta</taxon>
        <taxon>Tracheophyta</taxon>
        <taxon>Spermatophyta</taxon>
        <taxon>Magnoliopsida</taxon>
        <taxon>eudicotyledons</taxon>
        <taxon>Gunneridae</taxon>
        <taxon>Pentapetalae</taxon>
        <taxon>asterids</taxon>
        <taxon>Ericales</taxon>
        <taxon>Ericaceae</taxon>
        <taxon>Ericoideae</taxon>
        <taxon>Rhodoreae</taxon>
        <taxon>Rhododendron</taxon>
    </lineage>
</organism>
<name>A0AAV6HT80_9ERIC</name>
<sequence>MSSLKFPVYVTKKISSILSNFLWSGASNKKTFHWKKWDSLCLSKSNGGLGIKDLQLFNQSLLAKQSWRILDQPSCLFSSFFLSKYCHSTPFLETKAPSSCSWTWKSILYGKEALIKGIRWQVGNGAKISIWNDFWLPSPIPFALKEYLSDNTPLSSFLSLSHATVDKLLLPENKSGMLILCQPFFPRILHLTSCPYLSHNLVLKTDSYGDSQKMGTFQLALLTPFFLLLNPIITTPPLHLWFIIFGPTSLGTTFGHFLFPIRFSFSNGS</sequence>
<evidence type="ECO:0000313" key="3">
    <source>
        <dbReference type="Proteomes" id="UP000823749"/>
    </source>
</evidence>